<dbReference type="InterPro" id="IPR001487">
    <property type="entry name" value="Bromodomain"/>
</dbReference>
<comment type="caution">
    <text evidence="6">The sequence shown here is derived from an EMBL/GenBank/DDBJ whole genome shotgun (WGS) entry which is preliminary data.</text>
</comment>
<keyword evidence="1 2" id="KW-0103">Bromodomain</keyword>
<sequence>MGAAETVVTKKILKIKFSTPKAEVDSGASSCSVAQKLSADLSSRSPACASQNGKVGVLCSKKRGPSMDLDGRPLKRWKMDRTVKQQCLALLKVLTGHPDGWVFSEPVDPVKLMIPDYFTVISHPMDLGTIKSKLSKNAYASTEEFAADVRLTFDNAMLYNPPSNPVHQQAMELGEIFDTRWGLLEDKWSYEMSKYGKAKLLGAQVKGSNCMKQNCPRTPPPRNAMLSRNSKPSKEKVERGSLGAQAVEVKNSEAAGSCVQKSHKGPGHAHGLVNAKPPMRIVVRKCGTCGRGPCACILQMNSINVLSDASSDGSFSRDLSRSTDTRRMDCLPDVISTSQMSRSDPDSDGTVSASDEDNVCPSSLLVTPITDATSGEDWRSDVVEAHQMSPKRALRAAIIKERFAYTILKAKHKTLLDHGDKAESIKMKREKERLERMHHEEKARIEAQIKEAEAASQRQQEMELKEQRQREREAARVAVLKVERSVEIEASQEVLKELEDLSGCRLLLVSPRGCEKAFRGREGGGSAFGSPLSPLERLGLFFKDDETDNVDELLDGDVEDGELLP</sequence>
<keyword evidence="7" id="KW-1185">Reference proteome</keyword>
<dbReference type="Gene3D" id="1.20.920.10">
    <property type="entry name" value="Bromodomain-like"/>
    <property type="match status" value="1"/>
</dbReference>
<dbReference type="PROSITE" id="PS50014">
    <property type="entry name" value="BROMODOMAIN_2"/>
    <property type="match status" value="1"/>
</dbReference>
<evidence type="ECO:0000256" key="2">
    <source>
        <dbReference type="PROSITE-ProRule" id="PRU00035"/>
    </source>
</evidence>
<keyword evidence="3" id="KW-0175">Coiled coil</keyword>
<accession>A0AAV0N0Q5</accession>
<evidence type="ECO:0000313" key="7">
    <source>
        <dbReference type="Proteomes" id="UP001154282"/>
    </source>
</evidence>
<evidence type="ECO:0000259" key="5">
    <source>
        <dbReference type="PROSITE" id="PS50014"/>
    </source>
</evidence>
<feature type="region of interest" description="Disordered" evidence="4">
    <location>
        <begin position="333"/>
        <end position="358"/>
    </location>
</feature>
<dbReference type="Proteomes" id="UP001154282">
    <property type="component" value="Unassembled WGS sequence"/>
</dbReference>
<dbReference type="AlphaFoldDB" id="A0AAV0N0Q5"/>
<feature type="region of interest" description="Disordered" evidence="4">
    <location>
        <begin position="218"/>
        <end position="239"/>
    </location>
</feature>
<evidence type="ECO:0000313" key="6">
    <source>
        <dbReference type="EMBL" id="CAI0452043.1"/>
    </source>
</evidence>
<dbReference type="Pfam" id="PF00439">
    <property type="entry name" value="Bromodomain"/>
    <property type="match status" value="1"/>
</dbReference>
<protein>
    <recommendedName>
        <fullName evidence="5">Bromo domain-containing protein</fullName>
    </recommendedName>
</protein>
<evidence type="ECO:0000256" key="3">
    <source>
        <dbReference type="SAM" id="Coils"/>
    </source>
</evidence>
<dbReference type="PRINTS" id="PR00503">
    <property type="entry name" value="BROMODOMAIN"/>
</dbReference>
<dbReference type="EMBL" id="CAMGYJ010000007">
    <property type="protein sequence ID" value="CAI0452043.1"/>
    <property type="molecule type" value="Genomic_DNA"/>
</dbReference>
<name>A0AAV0N0Q5_9ROSI</name>
<dbReference type="SUPFAM" id="SSF47370">
    <property type="entry name" value="Bromodomain"/>
    <property type="match status" value="1"/>
</dbReference>
<feature type="domain" description="Bromo" evidence="5">
    <location>
        <begin position="95"/>
        <end position="167"/>
    </location>
</feature>
<dbReference type="PANTHER" id="PTHR46136">
    <property type="entry name" value="TRANSCRIPTION FACTOR GTE8"/>
    <property type="match status" value="1"/>
</dbReference>
<organism evidence="6 7">
    <name type="scientific">Linum tenue</name>
    <dbReference type="NCBI Taxonomy" id="586396"/>
    <lineage>
        <taxon>Eukaryota</taxon>
        <taxon>Viridiplantae</taxon>
        <taxon>Streptophyta</taxon>
        <taxon>Embryophyta</taxon>
        <taxon>Tracheophyta</taxon>
        <taxon>Spermatophyta</taxon>
        <taxon>Magnoliopsida</taxon>
        <taxon>eudicotyledons</taxon>
        <taxon>Gunneridae</taxon>
        <taxon>Pentapetalae</taxon>
        <taxon>rosids</taxon>
        <taxon>fabids</taxon>
        <taxon>Malpighiales</taxon>
        <taxon>Linaceae</taxon>
        <taxon>Linum</taxon>
    </lineage>
</organism>
<evidence type="ECO:0000256" key="4">
    <source>
        <dbReference type="SAM" id="MobiDB-lite"/>
    </source>
</evidence>
<proteinExistence type="predicted"/>
<dbReference type="InterPro" id="IPR052442">
    <property type="entry name" value="Env_Response_Regulator"/>
</dbReference>
<feature type="coiled-coil region" evidence="3">
    <location>
        <begin position="431"/>
        <end position="474"/>
    </location>
</feature>
<dbReference type="InterPro" id="IPR036427">
    <property type="entry name" value="Bromodomain-like_sf"/>
</dbReference>
<dbReference type="PANTHER" id="PTHR46136:SF19">
    <property type="entry name" value="TRANSCRIPTION FACTOR GTE12"/>
    <property type="match status" value="1"/>
</dbReference>
<evidence type="ECO:0000256" key="1">
    <source>
        <dbReference type="ARBA" id="ARBA00023117"/>
    </source>
</evidence>
<gene>
    <name evidence="6" type="ORF">LITE_LOCUS31079</name>
</gene>
<reference evidence="6" key="1">
    <citation type="submission" date="2022-08" db="EMBL/GenBank/DDBJ databases">
        <authorList>
            <person name="Gutierrez-Valencia J."/>
        </authorList>
    </citation>
    <scope>NUCLEOTIDE SEQUENCE</scope>
</reference>
<feature type="region of interest" description="Disordered" evidence="4">
    <location>
        <begin position="253"/>
        <end position="273"/>
    </location>
</feature>
<dbReference type="SMART" id="SM00297">
    <property type="entry name" value="BROMO"/>
    <property type="match status" value="1"/>
</dbReference>